<keyword evidence="4 5" id="KW-0472">Membrane</keyword>
<dbReference type="Proteomes" id="UP000195521">
    <property type="component" value="Unassembled WGS sequence"/>
</dbReference>
<accession>A0A1Y1JJ49</accession>
<dbReference type="OrthoDB" id="430821at2759"/>
<keyword evidence="2 5" id="KW-0812">Transmembrane</keyword>
<dbReference type="SUPFAM" id="SSF55781">
    <property type="entry name" value="GAF domain-like"/>
    <property type="match status" value="1"/>
</dbReference>
<dbReference type="EMBL" id="BDQF01000010">
    <property type="protein sequence ID" value="GAW81217.1"/>
    <property type="molecule type" value="Genomic_DNA"/>
</dbReference>
<comment type="subcellular location">
    <subcellularLocation>
        <location evidence="1">Membrane</location>
        <topology evidence="1">Multi-pass membrane protein</topology>
    </subcellularLocation>
</comment>
<evidence type="ECO:0000256" key="5">
    <source>
        <dbReference type="SAM" id="Phobius"/>
    </source>
</evidence>
<feature type="transmembrane region" description="Helical" evidence="5">
    <location>
        <begin position="352"/>
        <end position="369"/>
    </location>
</feature>
<protein>
    <recommendedName>
        <fullName evidence="8">TMEM65 domain-containing protein</fullName>
    </recommendedName>
</protein>
<evidence type="ECO:0000256" key="1">
    <source>
        <dbReference type="ARBA" id="ARBA00004141"/>
    </source>
</evidence>
<evidence type="ECO:0000256" key="4">
    <source>
        <dbReference type="ARBA" id="ARBA00023136"/>
    </source>
</evidence>
<dbReference type="PANTHER" id="PTHR21706">
    <property type="entry name" value="TRANSMEMBRANE PROTEIN 65"/>
    <property type="match status" value="1"/>
</dbReference>
<reference evidence="7" key="1">
    <citation type="submission" date="2017-04" db="EMBL/GenBank/DDBJ databases">
        <title>Plasmodium gonderi genome.</title>
        <authorList>
            <person name="Arisue N."/>
            <person name="Honma H."/>
            <person name="Kawai S."/>
            <person name="Tougan T."/>
            <person name="Tanabe K."/>
            <person name="Horii T."/>
        </authorList>
    </citation>
    <scope>NUCLEOTIDE SEQUENCE [LARGE SCALE GENOMIC DNA]</scope>
    <source>
        <strain evidence="7">ATCC 30045</strain>
    </source>
</reference>
<evidence type="ECO:0000256" key="3">
    <source>
        <dbReference type="ARBA" id="ARBA00022989"/>
    </source>
</evidence>
<evidence type="ECO:0000313" key="7">
    <source>
        <dbReference type="Proteomes" id="UP000195521"/>
    </source>
</evidence>
<feature type="transmembrane region" description="Helical" evidence="5">
    <location>
        <begin position="406"/>
        <end position="424"/>
    </location>
</feature>
<comment type="caution">
    <text evidence="6">The sequence shown here is derived from an EMBL/GenBank/DDBJ whole genome shotgun (WGS) entry which is preliminary data.</text>
</comment>
<dbReference type="GO" id="GO:0016020">
    <property type="term" value="C:membrane"/>
    <property type="evidence" value="ECO:0007669"/>
    <property type="project" value="UniProtKB-SubCell"/>
</dbReference>
<dbReference type="RefSeq" id="XP_028543806.1">
    <property type="nucleotide sequence ID" value="XM_028688005.1"/>
</dbReference>
<name>A0A1Y1JJ49_PLAGO</name>
<dbReference type="InterPro" id="IPR019537">
    <property type="entry name" value="TMEM65"/>
</dbReference>
<gene>
    <name evidence="6" type="ORF">PGO_094180</name>
</gene>
<dbReference type="GO" id="GO:0005739">
    <property type="term" value="C:mitochondrion"/>
    <property type="evidence" value="ECO:0007669"/>
    <property type="project" value="TreeGrafter"/>
</dbReference>
<dbReference type="InterPro" id="IPR029016">
    <property type="entry name" value="GAF-like_dom_sf"/>
</dbReference>
<feature type="transmembrane region" description="Helical" evidence="5">
    <location>
        <begin position="375"/>
        <end position="399"/>
    </location>
</feature>
<dbReference type="GeneID" id="39747935"/>
<dbReference type="Gene3D" id="3.30.450.40">
    <property type="match status" value="1"/>
</dbReference>
<sequence length="685" mass="80048">MHVQHFSHLSHGSTIVLQRKKRNLVTVNNSAINYLMKSYLSHNIRFYQHHRRFAELSNFLNLKRNIKHMHSSCLTDRKNAFLKKCFFQIPPKHYLQTQIKSIIKKKQKISFFKRKKRKEHSNYFKYGISINHKNENFANFQHWKKNLQYKNNKTDANKSIKPNRHIHPLKSFHKDLQSINVIQSVNYIHYNTFHTRIAKCRKGINISGRIMKRKKYINLKLNNLSSVYNENKYNDVTNEQKEYSSNEKFLQNFEHIRKAHEYGQSKTDSSLYENKEINENNRNHHMNQKKNMEEPIKNIYNSNDYANHINSSKKSDKMLSKKIDSYNSKDFDKAYEDKSHEKGEMNIKRHDLILVALSGCIPFICFGFVDNSFMIIAGDLFDSTFCVFLGFSTLAAAGLGNLTSDVLGIFIGGYIEKIIAYVGFPRINLTNKQLKMNRTRRYYYIGSAVGIAIGCLLGMIPLFFIDNSKLEEKKKKKKKKKQQNNNNKIANIDKRLFQLVSNQLPNYVNSNYAFLFILDKSNRDAYSLIDNQIVRLPLDEDIIGHVYKNGKIISYESRSLLKSLTHSYKPSNLVEKEKYRNTGETQAGVSITTQREINHVDLVGQVDLVNKIGQADQANFPNFQKNQNFYFNKKRIDVHQVIAAPVFGLDDAQFLSMFCSHIAQEIEDVKDINDSLRLCKKIVYD</sequence>
<dbReference type="PANTHER" id="PTHR21706:SF15">
    <property type="entry name" value="TRANSMEMBRANE PROTEIN 65"/>
    <property type="match status" value="1"/>
</dbReference>
<organism evidence="6 7">
    <name type="scientific">Plasmodium gonderi</name>
    <dbReference type="NCBI Taxonomy" id="77519"/>
    <lineage>
        <taxon>Eukaryota</taxon>
        <taxon>Sar</taxon>
        <taxon>Alveolata</taxon>
        <taxon>Apicomplexa</taxon>
        <taxon>Aconoidasida</taxon>
        <taxon>Haemosporida</taxon>
        <taxon>Plasmodiidae</taxon>
        <taxon>Plasmodium</taxon>
        <taxon>Plasmodium (Plasmodium)</taxon>
    </lineage>
</organism>
<dbReference type="Pfam" id="PF10507">
    <property type="entry name" value="TMEM65"/>
    <property type="match status" value="1"/>
</dbReference>
<dbReference type="AlphaFoldDB" id="A0A1Y1JJ49"/>
<proteinExistence type="predicted"/>
<evidence type="ECO:0008006" key="8">
    <source>
        <dbReference type="Google" id="ProtNLM"/>
    </source>
</evidence>
<feature type="transmembrane region" description="Helical" evidence="5">
    <location>
        <begin position="444"/>
        <end position="465"/>
    </location>
</feature>
<keyword evidence="7" id="KW-1185">Reference proteome</keyword>
<dbReference type="OMA" id="EMNIKKH"/>
<evidence type="ECO:0000313" key="6">
    <source>
        <dbReference type="EMBL" id="GAW81217.1"/>
    </source>
</evidence>
<keyword evidence="3 5" id="KW-1133">Transmembrane helix</keyword>
<evidence type="ECO:0000256" key="2">
    <source>
        <dbReference type="ARBA" id="ARBA00022692"/>
    </source>
</evidence>